<comment type="caution">
    <text evidence="2">The sequence shown here is derived from an EMBL/GenBank/DDBJ whole genome shotgun (WGS) entry which is preliminary data.</text>
</comment>
<evidence type="ECO:0000313" key="3">
    <source>
        <dbReference type="Proteomes" id="UP000779900"/>
    </source>
</evidence>
<dbReference type="Gene3D" id="3.30.460.40">
    <property type="match status" value="1"/>
</dbReference>
<dbReference type="InterPro" id="IPR039498">
    <property type="entry name" value="NTP_transf_5"/>
</dbReference>
<dbReference type="AlphaFoldDB" id="A0A937XJ68"/>
<organism evidence="2 3">
    <name type="scientific">candidate division WOR-3 bacterium</name>
    <dbReference type="NCBI Taxonomy" id="2052148"/>
    <lineage>
        <taxon>Bacteria</taxon>
        <taxon>Bacteria division WOR-3</taxon>
    </lineage>
</organism>
<proteinExistence type="predicted"/>
<feature type="region of interest" description="Disordered" evidence="1">
    <location>
        <begin position="1"/>
        <end position="51"/>
    </location>
</feature>
<protein>
    <submittedName>
        <fullName evidence="2">Nucleotidyltransferase family protein</fullName>
    </submittedName>
</protein>
<evidence type="ECO:0000256" key="1">
    <source>
        <dbReference type="SAM" id="MobiDB-lite"/>
    </source>
</evidence>
<gene>
    <name evidence="2" type="ORF">FJY68_10900</name>
</gene>
<dbReference type="Proteomes" id="UP000779900">
    <property type="component" value="Unassembled WGS sequence"/>
</dbReference>
<dbReference type="Pfam" id="PF14907">
    <property type="entry name" value="NTP_transf_5"/>
    <property type="match status" value="1"/>
</dbReference>
<accession>A0A937XJ68</accession>
<feature type="compositionally biased region" description="Polar residues" evidence="1">
    <location>
        <begin position="27"/>
        <end position="42"/>
    </location>
</feature>
<reference evidence="2" key="1">
    <citation type="submission" date="2019-03" db="EMBL/GenBank/DDBJ databases">
        <title>Lake Tanganyika Metagenome-Assembled Genomes (MAGs).</title>
        <authorList>
            <person name="Tran P."/>
        </authorList>
    </citation>
    <scope>NUCLEOTIDE SEQUENCE</scope>
    <source>
        <strain evidence="2">K_DeepCast_150m_m2_040</strain>
    </source>
</reference>
<evidence type="ECO:0000313" key="2">
    <source>
        <dbReference type="EMBL" id="MBM3332334.1"/>
    </source>
</evidence>
<sequence>MYKVYGQRNPATESQPPSSQSGSGGSDSNPTSSPRLGQSANYNPEPATRNAPRPAAAEFLLSCLTANREPPAVSRLPSADWSEVAALAADLYLTPLLYKRLKESGLHAHAPADVWERLRRAHFASAVRNASLWGNLRKVLRPLRSSGIRVIVLKGAHLAAAIYSEDADRPMTDVDILVSRADLSRAQAILRDAGVGQQPSEMTESRHRQRLHVAQFTLRELRLEIHWAITLPVGPVRVDMTGIWERACPAVVAGEEVLALSPEDLLLHLCLHVCYQHFLEEGLRSFCDIAETVRHFRDDLDWAQVAIRARGWGAARHVGLALHLARVMLRADVPDCVLEQLVPGGIDPRILGAARESVLARTGFSQSIPPFDLHGAKSLGDKVTVLRHLVFLTREEMAARYPASRGSRYLFRYYLLRLRDLIRKYLSHTISHGRDPNAALVNWLSGKN</sequence>
<dbReference type="EMBL" id="VGIR01000077">
    <property type="protein sequence ID" value="MBM3332334.1"/>
    <property type="molecule type" value="Genomic_DNA"/>
</dbReference>
<name>A0A937XJ68_UNCW3</name>